<protein>
    <submittedName>
        <fullName evidence="1">Uncharacterized protein</fullName>
    </submittedName>
</protein>
<proteinExistence type="predicted"/>
<dbReference type="EMBL" id="MU971432">
    <property type="protein sequence ID" value="KAK9235075.1"/>
    <property type="molecule type" value="Genomic_DNA"/>
</dbReference>
<comment type="caution">
    <text evidence="1">The sequence shown here is derived from an EMBL/GenBank/DDBJ whole genome shotgun (WGS) entry which is preliminary data.</text>
</comment>
<evidence type="ECO:0000313" key="1">
    <source>
        <dbReference type="EMBL" id="KAK9235075.1"/>
    </source>
</evidence>
<dbReference type="Proteomes" id="UP001433508">
    <property type="component" value="Unassembled WGS sequence"/>
</dbReference>
<accession>A0ACC3STZ4</accession>
<evidence type="ECO:0000313" key="2">
    <source>
        <dbReference type="Proteomes" id="UP001433508"/>
    </source>
</evidence>
<gene>
    <name evidence="1" type="ORF">V1525DRAFT_285726</name>
</gene>
<organism evidence="1 2">
    <name type="scientific">Lipomyces kononenkoae</name>
    <name type="common">Yeast</name>
    <dbReference type="NCBI Taxonomy" id="34357"/>
    <lineage>
        <taxon>Eukaryota</taxon>
        <taxon>Fungi</taxon>
        <taxon>Dikarya</taxon>
        <taxon>Ascomycota</taxon>
        <taxon>Saccharomycotina</taxon>
        <taxon>Lipomycetes</taxon>
        <taxon>Lipomycetales</taxon>
        <taxon>Lipomycetaceae</taxon>
        <taxon>Lipomyces</taxon>
    </lineage>
</organism>
<keyword evidence="2" id="KW-1185">Reference proteome</keyword>
<name>A0ACC3STZ4_LIPKO</name>
<reference evidence="2" key="1">
    <citation type="journal article" date="2024" name="Front. Bioeng. Biotechnol.">
        <title>Genome-scale model development and genomic sequencing of the oleaginous clade Lipomyces.</title>
        <authorList>
            <person name="Czajka J.J."/>
            <person name="Han Y."/>
            <person name="Kim J."/>
            <person name="Mondo S.J."/>
            <person name="Hofstad B.A."/>
            <person name="Robles A."/>
            <person name="Haridas S."/>
            <person name="Riley R."/>
            <person name="LaButti K."/>
            <person name="Pangilinan J."/>
            <person name="Andreopoulos W."/>
            <person name="Lipzen A."/>
            <person name="Yan J."/>
            <person name="Wang M."/>
            <person name="Ng V."/>
            <person name="Grigoriev I.V."/>
            <person name="Spatafora J.W."/>
            <person name="Magnuson J.K."/>
            <person name="Baker S.E."/>
            <person name="Pomraning K.R."/>
        </authorList>
    </citation>
    <scope>NUCLEOTIDE SEQUENCE [LARGE SCALE GENOMIC DNA]</scope>
    <source>
        <strain evidence="2">CBS 7786</strain>
    </source>
</reference>
<sequence length="278" mass="31704">MSSPIQQEKRATDFPIDGLPPVYRTLPYPDATALDVSRVLYFPLSMYPVRVGPNRPTGHESSGSNIFFGSLRDMAPWNLSAQLTAYLAMIPRSLTFFPIEADHTYYLDLEADVVRAAHVYLVHPVNVILQSIYPQLNICCKSEVRWLRGDSYSRLDMNWQFNGVIFAVLEFKRPYSIRYSEWRKPMTGAGQVTGNGQKIARQLKKYGLYARTPYVGVFDWFTLMLLKLGGRMTIWKKETGGVPPTTPAEYAWVDLDGAMRMALFCFVMEALQWKLSSS</sequence>